<feature type="transmembrane region" description="Helical" evidence="1">
    <location>
        <begin position="73"/>
        <end position="91"/>
    </location>
</feature>
<evidence type="ECO:0000313" key="3">
    <source>
        <dbReference type="EMBL" id="MFC5970006.1"/>
    </source>
</evidence>
<feature type="transmembrane region" description="Helical" evidence="1">
    <location>
        <begin position="133"/>
        <end position="154"/>
    </location>
</feature>
<dbReference type="Proteomes" id="UP001596099">
    <property type="component" value="Unassembled WGS sequence"/>
</dbReference>
<feature type="transmembrane region" description="Helical" evidence="1">
    <location>
        <begin position="12"/>
        <end position="30"/>
    </location>
</feature>
<dbReference type="AlphaFoldDB" id="A0ABD5RI21"/>
<feature type="transmembrane region" description="Helical" evidence="1">
    <location>
        <begin position="223"/>
        <end position="245"/>
    </location>
</feature>
<proteinExistence type="predicted"/>
<evidence type="ECO:0000313" key="4">
    <source>
        <dbReference type="Proteomes" id="UP001596099"/>
    </source>
</evidence>
<comment type="caution">
    <text evidence="3">The sequence shown here is derived from an EMBL/GenBank/DDBJ whole genome shotgun (WGS) entry which is preliminary data.</text>
</comment>
<feature type="domain" description="EamA" evidence="2">
    <location>
        <begin position="17"/>
        <end position="144"/>
    </location>
</feature>
<gene>
    <name evidence="3" type="ORF">ACFPYI_01560</name>
</gene>
<protein>
    <submittedName>
        <fullName evidence="3">DMT family transporter</fullName>
    </submittedName>
</protein>
<sequence length="305" mass="31343">MSTTRAESPAVSPTLALGVAVLAVSTSAILVDLSNAPSLVKAFYRVLFTLALVAPGALLNHRDAFTRLSARDALGATLAGTALAIHFGTWFESLRWTSVAASVTLVQAQPLFVALGAFFLLDERFSRRMGVGIAVALGGMVVMSAGELLSGAAVAGSRPLYGDALALVGAVMAAAYVLAGRSLRQRVPLLPYVTVVYAVCTVVLLAFVVGAGHPLGGYPDREWLLFAAMALGPGLFGHTVLNWALGHVESSVVSVSLLGEPVGSTLLAVVVLTEFPTLATLVGGGIVLAGIYVTASDRQPSATVD</sequence>
<organism evidence="3 4">
    <name type="scientific">Halomarina salina</name>
    <dbReference type="NCBI Taxonomy" id="1872699"/>
    <lineage>
        <taxon>Archaea</taxon>
        <taxon>Methanobacteriati</taxon>
        <taxon>Methanobacteriota</taxon>
        <taxon>Stenosarchaea group</taxon>
        <taxon>Halobacteria</taxon>
        <taxon>Halobacteriales</taxon>
        <taxon>Natronomonadaceae</taxon>
        <taxon>Halomarina</taxon>
    </lineage>
</organism>
<feature type="domain" description="EamA" evidence="2">
    <location>
        <begin position="161"/>
        <end position="294"/>
    </location>
</feature>
<keyword evidence="1" id="KW-0472">Membrane</keyword>
<evidence type="ECO:0000256" key="1">
    <source>
        <dbReference type="SAM" id="Phobius"/>
    </source>
</evidence>
<feature type="transmembrane region" description="Helical" evidence="1">
    <location>
        <begin position="42"/>
        <end position="61"/>
    </location>
</feature>
<dbReference type="EMBL" id="JBHSQH010000001">
    <property type="protein sequence ID" value="MFC5970006.1"/>
    <property type="molecule type" value="Genomic_DNA"/>
</dbReference>
<keyword evidence="1" id="KW-1133">Transmembrane helix</keyword>
<dbReference type="InterPro" id="IPR000620">
    <property type="entry name" value="EamA_dom"/>
</dbReference>
<feature type="transmembrane region" description="Helical" evidence="1">
    <location>
        <begin position="190"/>
        <end position="211"/>
    </location>
</feature>
<dbReference type="RefSeq" id="WP_247418615.1">
    <property type="nucleotide sequence ID" value="NZ_JALLGW010000002.1"/>
</dbReference>
<feature type="transmembrane region" description="Helical" evidence="1">
    <location>
        <begin position="160"/>
        <end position="178"/>
    </location>
</feature>
<reference evidence="3 4" key="1">
    <citation type="journal article" date="2019" name="Int. J. Syst. Evol. Microbiol.">
        <title>The Global Catalogue of Microorganisms (GCM) 10K type strain sequencing project: providing services to taxonomists for standard genome sequencing and annotation.</title>
        <authorList>
            <consortium name="The Broad Institute Genomics Platform"/>
            <consortium name="The Broad Institute Genome Sequencing Center for Infectious Disease"/>
            <person name="Wu L."/>
            <person name="Ma J."/>
        </authorList>
    </citation>
    <scope>NUCLEOTIDE SEQUENCE [LARGE SCALE GENOMIC DNA]</scope>
    <source>
        <strain evidence="3 4">CGMCC 1.12543</strain>
    </source>
</reference>
<feature type="transmembrane region" description="Helical" evidence="1">
    <location>
        <begin position="278"/>
        <end position="295"/>
    </location>
</feature>
<keyword evidence="1" id="KW-0812">Transmembrane</keyword>
<keyword evidence="4" id="KW-1185">Reference proteome</keyword>
<feature type="transmembrane region" description="Helical" evidence="1">
    <location>
        <begin position="97"/>
        <end position="121"/>
    </location>
</feature>
<dbReference type="PANTHER" id="PTHR22911:SF76">
    <property type="entry name" value="EAMA DOMAIN-CONTAINING PROTEIN"/>
    <property type="match status" value="1"/>
</dbReference>
<dbReference type="SUPFAM" id="SSF103481">
    <property type="entry name" value="Multidrug resistance efflux transporter EmrE"/>
    <property type="match status" value="2"/>
</dbReference>
<dbReference type="InterPro" id="IPR037185">
    <property type="entry name" value="EmrE-like"/>
</dbReference>
<feature type="transmembrane region" description="Helical" evidence="1">
    <location>
        <begin position="252"/>
        <end position="272"/>
    </location>
</feature>
<accession>A0ABD5RI21</accession>
<dbReference type="PANTHER" id="PTHR22911">
    <property type="entry name" value="ACYL-MALONYL CONDENSING ENZYME-RELATED"/>
    <property type="match status" value="1"/>
</dbReference>
<evidence type="ECO:0000259" key="2">
    <source>
        <dbReference type="Pfam" id="PF00892"/>
    </source>
</evidence>
<name>A0ABD5RI21_9EURY</name>
<dbReference type="Pfam" id="PF00892">
    <property type="entry name" value="EamA"/>
    <property type="match status" value="2"/>
</dbReference>